<dbReference type="EnsemblMetazoa" id="MESCA001653-RA">
    <property type="protein sequence ID" value="MESCA001653-PA"/>
    <property type="gene ID" value="MESCA001653"/>
</dbReference>
<dbReference type="EMBL" id="CAQQ02033144">
    <property type="status" value="NOT_ANNOTATED_CDS"/>
    <property type="molecule type" value="Genomic_DNA"/>
</dbReference>
<proteinExistence type="predicted"/>
<dbReference type="HOGENOM" id="CLU_2796905_0_0_1"/>
<evidence type="ECO:0000313" key="1">
    <source>
        <dbReference type="EnsemblMetazoa" id="MESCA001653-PA"/>
    </source>
</evidence>
<reference evidence="1" key="2">
    <citation type="submission" date="2015-06" db="UniProtKB">
        <authorList>
            <consortium name="EnsemblMetazoa"/>
        </authorList>
    </citation>
    <scope>IDENTIFICATION</scope>
</reference>
<reference evidence="2" key="1">
    <citation type="submission" date="2013-02" db="EMBL/GenBank/DDBJ databases">
        <authorList>
            <person name="Hughes D."/>
        </authorList>
    </citation>
    <scope>NUCLEOTIDE SEQUENCE</scope>
    <source>
        <strain>Durham</strain>
        <strain evidence="2">NC isolate 2 -- Noor lab</strain>
    </source>
</reference>
<dbReference type="AlphaFoldDB" id="T1GE95"/>
<keyword evidence="2" id="KW-1185">Reference proteome</keyword>
<dbReference type="Proteomes" id="UP000015102">
    <property type="component" value="Unassembled WGS sequence"/>
</dbReference>
<protein>
    <submittedName>
        <fullName evidence="1">Uncharacterized protein</fullName>
    </submittedName>
</protein>
<organism evidence="1 2">
    <name type="scientific">Megaselia scalaris</name>
    <name type="common">Humpbacked fly</name>
    <name type="synonym">Phora scalaris</name>
    <dbReference type="NCBI Taxonomy" id="36166"/>
    <lineage>
        <taxon>Eukaryota</taxon>
        <taxon>Metazoa</taxon>
        <taxon>Ecdysozoa</taxon>
        <taxon>Arthropoda</taxon>
        <taxon>Hexapoda</taxon>
        <taxon>Insecta</taxon>
        <taxon>Pterygota</taxon>
        <taxon>Neoptera</taxon>
        <taxon>Endopterygota</taxon>
        <taxon>Diptera</taxon>
        <taxon>Brachycera</taxon>
        <taxon>Muscomorpha</taxon>
        <taxon>Platypezoidea</taxon>
        <taxon>Phoridae</taxon>
        <taxon>Megaseliini</taxon>
        <taxon>Megaselia</taxon>
    </lineage>
</organism>
<sequence>MDNNAAAKKIWGGGKEYRLYDPVKKSILFSRNANFVGMNLNIRRALFWIQLPFLRLERDMSLSDYCYL</sequence>
<evidence type="ECO:0000313" key="2">
    <source>
        <dbReference type="Proteomes" id="UP000015102"/>
    </source>
</evidence>
<accession>T1GE95</accession>
<name>T1GE95_MEGSC</name>